<feature type="compositionally biased region" description="Basic and acidic residues" evidence="1">
    <location>
        <begin position="161"/>
        <end position="182"/>
    </location>
</feature>
<dbReference type="Pfam" id="PF20199">
    <property type="entry name" value="RepSA"/>
    <property type="match status" value="1"/>
</dbReference>
<dbReference type="AlphaFoldDB" id="A0A917U1N1"/>
<dbReference type="InterPro" id="IPR046828">
    <property type="entry name" value="RepSA"/>
</dbReference>
<dbReference type="Proteomes" id="UP000642070">
    <property type="component" value="Unassembled WGS sequence"/>
</dbReference>
<reference evidence="2" key="1">
    <citation type="journal article" date="2014" name="Int. J. Syst. Evol. Microbiol.">
        <title>Complete genome sequence of Corynebacterium casei LMG S-19264T (=DSM 44701T), isolated from a smear-ripened cheese.</title>
        <authorList>
            <consortium name="US DOE Joint Genome Institute (JGI-PGF)"/>
            <person name="Walter F."/>
            <person name="Albersmeier A."/>
            <person name="Kalinowski J."/>
            <person name="Ruckert C."/>
        </authorList>
    </citation>
    <scope>NUCLEOTIDE SEQUENCE</scope>
    <source>
        <strain evidence="2">JCM 19831</strain>
    </source>
</reference>
<feature type="region of interest" description="Disordered" evidence="1">
    <location>
        <begin position="83"/>
        <end position="102"/>
    </location>
</feature>
<sequence>MTVVHEEIAARPGSRAARFAMPRAVDALRQLAQDYGVCIRPVLLRRTDLGTGQTEVIDLPCGATREDKCPPCAKRARRLRQQQCREGWHRPDEPLPEPDEPTDEQRALIVLRAHFVFERGRAEAAAEWDQVAELEAAIVELDQAITESGMRGRLTPVGKSPDGEPKPERRVRSTKRRQDAPDLPRLKVLPKTVGRTFEGRDGQVFQPSTFLTLTLDSYGRVREDGTPVNPSTYDYRRAAWDAVHFPALLDRFWQNARRAAGWSVQYFGAVEPQRRLAPHAHFAMRGTMPRELLRRIAAATYHQVWWPPVDVVRYDEHDAPIWDPDGGGYVDPDTRAPLPTWNEALDQVDADPDAEPVHVARFGPQVHAEGVLGGTPKADKLIGYLTKYLTKSVDACHQAETDRQRAHLERFWHELRYTPCSERCANWLRYGVQPKKARPGQHPGKCKAKVHQRATLGMGGRRVLVSRQWSGKTLADHKHDTRAWVRALLGISDAHDQVPTVDGEPGKPAPVAWEMARQDDPDVPPLQHRLLRAISARIQQRAELRAAIEAARHGPPVVSATSHSEEPTHKEAP</sequence>
<feature type="region of interest" description="Disordered" evidence="1">
    <location>
        <begin position="149"/>
        <end position="182"/>
    </location>
</feature>
<organism evidence="2 3">
    <name type="scientific">Dactylosporangium sucinum</name>
    <dbReference type="NCBI Taxonomy" id="1424081"/>
    <lineage>
        <taxon>Bacteria</taxon>
        <taxon>Bacillati</taxon>
        <taxon>Actinomycetota</taxon>
        <taxon>Actinomycetes</taxon>
        <taxon>Micromonosporales</taxon>
        <taxon>Micromonosporaceae</taxon>
        <taxon>Dactylosporangium</taxon>
    </lineage>
</organism>
<gene>
    <name evidence="2" type="ORF">GCM10007977_060940</name>
</gene>
<name>A0A917U1N1_9ACTN</name>
<proteinExistence type="predicted"/>
<accession>A0A917U1N1</accession>
<keyword evidence="3" id="KW-1185">Reference proteome</keyword>
<feature type="region of interest" description="Disordered" evidence="1">
    <location>
        <begin position="553"/>
        <end position="573"/>
    </location>
</feature>
<dbReference type="EMBL" id="BMPI01000033">
    <property type="protein sequence ID" value="GGM50965.1"/>
    <property type="molecule type" value="Genomic_DNA"/>
</dbReference>
<evidence type="ECO:0000313" key="3">
    <source>
        <dbReference type="Proteomes" id="UP000642070"/>
    </source>
</evidence>
<evidence type="ECO:0008006" key="4">
    <source>
        <dbReference type="Google" id="ProtNLM"/>
    </source>
</evidence>
<evidence type="ECO:0000256" key="1">
    <source>
        <dbReference type="SAM" id="MobiDB-lite"/>
    </source>
</evidence>
<reference evidence="2" key="2">
    <citation type="submission" date="2020-09" db="EMBL/GenBank/DDBJ databases">
        <authorList>
            <person name="Sun Q."/>
            <person name="Ohkuma M."/>
        </authorList>
    </citation>
    <scope>NUCLEOTIDE SEQUENCE</scope>
    <source>
        <strain evidence="2">JCM 19831</strain>
    </source>
</reference>
<comment type="caution">
    <text evidence="2">The sequence shown here is derived from an EMBL/GenBank/DDBJ whole genome shotgun (WGS) entry which is preliminary data.</text>
</comment>
<feature type="compositionally biased region" description="Basic and acidic residues" evidence="1">
    <location>
        <begin position="563"/>
        <end position="573"/>
    </location>
</feature>
<protein>
    <recommendedName>
        <fullName evidence="4">Replication initiator protein</fullName>
    </recommendedName>
</protein>
<evidence type="ECO:0000313" key="2">
    <source>
        <dbReference type="EMBL" id="GGM50965.1"/>
    </source>
</evidence>